<evidence type="ECO:0000313" key="6">
    <source>
        <dbReference type="Proteomes" id="UP001243857"/>
    </source>
</evidence>
<dbReference type="Proteomes" id="UP001243857">
    <property type="component" value="Segment"/>
</dbReference>
<keyword evidence="1" id="KW-0941">Suppressor of RNA silencing</keyword>
<sequence length="248" mass="28333">MSVRIVGPGFIVIKRFVPIDFVTGAQFLLRLLPIIGDFLIRNNGNNYAALCVKRSFLFVLPFLLCPYVTFNKFGHIELPQSHALASAKWCKAVGFTPRYWISNITVLSMSELSDTESYRILIQRLMSGCLAKTLDGSDVRPYRSFRWFQQYVGTYTRDIREFDISYNRENVMAICDRLVRRALGFSLGRLGNVLILYSSDAPALIALLLDQITLPGSSMDIWKFTFADYVYSHEDYLSGSQIQNLFSQ</sequence>
<protein>
    <submittedName>
        <fullName evidence="5">P0 protein</fullName>
    </submittedName>
</protein>
<dbReference type="Pfam" id="PF04662">
    <property type="entry name" value="Luteo_PO"/>
    <property type="match status" value="1"/>
</dbReference>
<dbReference type="InterPro" id="IPR006755">
    <property type="entry name" value="Virus_P0"/>
</dbReference>
<keyword evidence="6" id="KW-1185">Reference proteome</keyword>
<dbReference type="GO" id="GO:0016032">
    <property type="term" value="P:viral process"/>
    <property type="evidence" value="ECO:0007669"/>
    <property type="project" value="InterPro"/>
</dbReference>
<accession>A0AAD2QFV7</accession>
<keyword evidence="2" id="KW-0945">Host-virus interaction</keyword>
<proteinExistence type="predicted"/>
<evidence type="ECO:0000256" key="1">
    <source>
        <dbReference type="ARBA" id="ARBA00022463"/>
    </source>
</evidence>
<keyword evidence="3" id="KW-1090">Inhibition of host innate immune response by virus</keyword>
<evidence type="ECO:0000256" key="2">
    <source>
        <dbReference type="ARBA" id="ARBA00022581"/>
    </source>
</evidence>
<dbReference type="GO" id="GO:0052170">
    <property type="term" value="P:symbiont-mediated suppression of host innate immune response"/>
    <property type="evidence" value="ECO:0007669"/>
    <property type="project" value="UniProtKB-KW"/>
</dbReference>
<evidence type="ECO:0000256" key="3">
    <source>
        <dbReference type="ARBA" id="ARBA00022632"/>
    </source>
</evidence>
<organism evidence="5 6">
    <name type="scientific">Cardamom polerovirus</name>
    <dbReference type="NCBI Taxonomy" id="2754871"/>
    <lineage>
        <taxon>Viruses</taxon>
        <taxon>Riboviria</taxon>
        <taxon>Orthornavirae</taxon>
        <taxon>Pisuviricota</taxon>
        <taxon>Pisoniviricetes</taxon>
        <taxon>Sobelivirales</taxon>
        <taxon>Solemoviridae</taxon>
        <taxon>Polerovirus</taxon>
        <taxon>Polerovirus CDPV</taxon>
    </lineage>
</organism>
<evidence type="ECO:0000256" key="4">
    <source>
        <dbReference type="ARBA" id="ARBA00023280"/>
    </source>
</evidence>
<reference evidence="5" key="1">
    <citation type="journal article" date="2021" name="Plant Gene">
        <title>Identification of two putative novel RNA viruses in the transcriptome datasets of small cardamom.</title>
        <authorList>
            <person name="Sidharthan V.K."/>
            <person name="Kalaivanan N."/>
            <person name="Baranwal V."/>
        </authorList>
    </citation>
    <scope>NUCLEOTIDE SEQUENCE</scope>
    <source>
        <strain evidence="5">Kerala</strain>
    </source>
</reference>
<evidence type="ECO:0000313" key="5">
    <source>
        <dbReference type="EMBL" id="DAZ87298.1"/>
    </source>
</evidence>
<name>A0AAD2QFV7_9VIRU</name>
<dbReference type="EMBL" id="BK013145">
    <property type="protein sequence ID" value="DAZ87298.1"/>
    <property type="molecule type" value="Genomic_RNA"/>
</dbReference>
<keyword evidence="4" id="KW-0899">Viral immunoevasion</keyword>